<evidence type="ECO:0000313" key="2">
    <source>
        <dbReference type="EMBL" id="WAI02372.1"/>
    </source>
</evidence>
<dbReference type="RefSeq" id="WP_268187649.1">
    <property type="nucleotide sequence ID" value="NZ_CP113361.1"/>
</dbReference>
<dbReference type="AlphaFoldDB" id="A0A9X9S616"/>
<feature type="domain" description="PUA" evidence="1">
    <location>
        <begin position="82"/>
        <end position="157"/>
    </location>
</feature>
<dbReference type="GO" id="GO:0003723">
    <property type="term" value="F:RNA binding"/>
    <property type="evidence" value="ECO:0007669"/>
    <property type="project" value="InterPro"/>
</dbReference>
<dbReference type="PIRSF" id="PIRSF005067">
    <property type="entry name" value="Tma_RNA-bind_prd"/>
    <property type="match status" value="1"/>
</dbReference>
<dbReference type="CDD" id="cd21154">
    <property type="entry name" value="PUA_MJ1432-like"/>
    <property type="match status" value="1"/>
</dbReference>
<dbReference type="Gene3D" id="3.10.400.20">
    <property type="match status" value="1"/>
</dbReference>
<protein>
    <submittedName>
        <fullName evidence="2">RNA-binding protein</fullName>
    </submittedName>
</protein>
<dbReference type="InterPro" id="IPR004521">
    <property type="entry name" value="Uncharacterised_CHP00451"/>
</dbReference>
<dbReference type="NCBIfam" id="TIGR03684">
    <property type="entry name" value="arCOG00985"/>
    <property type="match status" value="1"/>
</dbReference>
<name>A0A9X9S616_METOG</name>
<organism evidence="2 3">
    <name type="scientific">Methanogenium organophilum</name>
    <dbReference type="NCBI Taxonomy" id="2199"/>
    <lineage>
        <taxon>Archaea</taxon>
        <taxon>Methanobacteriati</taxon>
        <taxon>Methanobacteriota</taxon>
        <taxon>Stenosarchaea group</taxon>
        <taxon>Methanomicrobia</taxon>
        <taxon>Methanomicrobiales</taxon>
        <taxon>Methanomicrobiaceae</taxon>
        <taxon>Methanogenium</taxon>
    </lineage>
</organism>
<keyword evidence="3" id="KW-1185">Reference proteome</keyword>
<evidence type="ECO:0000259" key="1">
    <source>
        <dbReference type="SMART" id="SM00359"/>
    </source>
</evidence>
<dbReference type="NCBIfam" id="TIGR00451">
    <property type="entry name" value="unchar_dom_2"/>
    <property type="match status" value="1"/>
</dbReference>
<gene>
    <name evidence="2" type="ORF">OU421_05735</name>
</gene>
<accession>A0A9X9S616</accession>
<dbReference type="SMART" id="SM00359">
    <property type="entry name" value="PUA"/>
    <property type="match status" value="1"/>
</dbReference>
<dbReference type="GO" id="GO:0001731">
    <property type="term" value="P:formation of translation preinitiation complex"/>
    <property type="evidence" value="ECO:0007669"/>
    <property type="project" value="TreeGrafter"/>
</dbReference>
<evidence type="ECO:0000313" key="3">
    <source>
        <dbReference type="Proteomes" id="UP001163096"/>
    </source>
</evidence>
<proteinExistence type="predicted"/>
<dbReference type="Proteomes" id="UP001163096">
    <property type="component" value="Chromosome"/>
</dbReference>
<dbReference type="PANTHER" id="PTHR22798:SF0">
    <property type="entry name" value="MALIGNANT T-CELL-AMPLIFIED SEQUENCE 1"/>
    <property type="match status" value="1"/>
</dbReference>
<dbReference type="PANTHER" id="PTHR22798">
    <property type="entry name" value="MCT-1 PROTEIN"/>
    <property type="match status" value="1"/>
</dbReference>
<dbReference type="Pfam" id="PF09183">
    <property type="entry name" value="DUF1947"/>
    <property type="match status" value="1"/>
</dbReference>
<dbReference type="EMBL" id="CP113361">
    <property type="protein sequence ID" value="WAI02372.1"/>
    <property type="molecule type" value="Genomic_DNA"/>
</dbReference>
<dbReference type="Pfam" id="PF01472">
    <property type="entry name" value="PUA"/>
    <property type="match status" value="1"/>
</dbReference>
<dbReference type="PROSITE" id="PS50890">
    <property type="entry name" value="PUA"/>
    <property type="match status" value="1"/>
</dbReference>
<dbReference type="InterPro" id="IPR016437">
    <property type="entry name" value="MCT-1/Tma20"/>
</dbReference>
<dbReference type="InterPro" id="IPR022430">
    <property type="entry name" value="CHP03684"/>
</dbReference>
<sequence length="165" mass="18392">MAKINSRKRHTIRKSDLSRLFRQLEDEIGPDTDLFRSAKVEVVDTTGDISLYLIEKKPHLMEYQEMVFPTLRGAIAHPFSARNVVVDAGAVRFMAKGADVMRPGIVRVTDDVRAGHPVLITEETYGKPLAVGIAALDAAEIDAAETGKMVRTFHYVGDELWNLEI</sequence>
<dbReference type="InterPro" id="IPR015947">
    <property type="entry name" value="PUA-like_sf"/>
</dbReference>
<dbReference type="InterPro" id="IPR015266">
    <property type="entry name" value="DUF1947"/>
</dbReference>
<dbReference type="KEGG" id="mou:OU421_05735"/>
<reference evidence="2" key="1">
    <citation type="submission" date="2022-11" db="EMBL/GenBank/DDBJ databases">
        <title>Complete genome sequence of Methanogenium organophilum DSM 3596.</title>
        <authorList>
            <person name="Chen S.-C."/>
            <person name="Lai S.-J."/>
            <person name="You Y.-T."/>
        </authorList>
    </citation>
    <scope>NUCLEOTIDE SEQUENCE</scope>
    <source>
        <strain evidence="2">DSM 3596</strain>
    </source>
</reference>
<dbReference type="InterPro" id="IPR002478">
    <property type="entry name" value="PUA"/>
</dbReference>
<dbReference type="GeneID" id="76834583"/>
<dbReference type="SUPFAM" id="SSF88697">
    <property type="entry name" value="PUA domain-like"/>
    <property type="match status" value="1"/>
</dbReference>
<dbReference type="NCBIfam" id="NF011152">
    <property type="entry name" value="PRK14560.1-3"/>
    <property type="match status" value="1"/>
</dbReference>